<dbReference type="PANTHER" id="PTHR37984:SF5">
    <property type="entry name" value="PROTEIN NYNRIN-LIKE"/>
    <property type="match status" value="1"/>
</dbReference>
<name>A0A6P8DQA1_PUNGR</name>
<dbReference type="AlphaFoldDB" id="A0A6P8DQA1"/>
<dbReference type="GO" id="GO:0003676">
    <property type="term" value="F:nucleic acid binding"/>
    <property type="evidence" value="ECO:0007669"/>
    <property type="project" value="InterPro"/>
</dbReference>
<dbReference type="OrthoDB" id="1936587at2759"/>
<dbReference type="InterPro" id="IPR012337">
    <property type="entry name" value="RNaseH-like_sf"/>
</dbReference>
<reference evidence="2" key="1">
    <citation type="journal article" date="2020" name="Plant Biotechnol. J.">
        <title>The pomegranate (Punica granatum L.) draft genome dissects genetic divergence between soft- and hard-seeded cultivars.</title>
        <authorList>
            <person name="Luo X."/>
            <person name="Li H."/>
            <person name="Wu Z."/>
            <person name="Yao W."/>
            <person name="Zhao P."/>
            <person name="Cao D."/>
            <person name="Yu H."/>
            <person name="Li K."/>
            <person name="Poudel K."/>
            <person name="Zhao D."/>
            <person name="Zhang F."/>
            <person name="Xia X."/>
            <person name="Chen L."/>
            <person name="Wang Q."/>
            <person name="Jing D."/>
            <person name="Cao S."/>
        </authorList>
    </citation>
    <scope>NUCLEOTIDE SEQUENCE [LARGE SCALE GENOMIC DNA]</scope>
    <source>
        <strain evidence="2">cv. Tunisia</strain>
    </source>
</reference>
<accession>A0A6P8DQA1</accession>
<reference evidence="3" key="2">
    <citation type="submission" date="2025-08" db="UniProtKB">
        <authorList>
            <consortium name="RefSeq"/>
        </authorList>
    </citation>
    <scope>IDENTIFICATION</scope>
    <source>
        <tissue evidence="3">Leaf</tissue>
    </source>
</reference>
<evidence type="ECO:0000313" key="3">
    <source>
        <dbReference type="RefSeq" id="XP_031394138.1"/>
    </source>
</evidence>
<dbReference type="RefSeq" id="XP_031394138.1">
    <property type="nucleotide sequence ID" value="XM_031538278.1"/>
</dbReference>
<dbReference type="GO" id="GO:0015074">
    <property type="term" value="P:DNA integration"/>
    <property type="evidence" value="ECO:0007669"/>
    <property type="project" value="InterPro"/>
</dbReference>
<dbReference type="Proteomes" id="UP000515151">
    <property type="component" value="Chromosome 1"/>
</dbReference>
<dbReference type="Gene3D" id="3.30.420.10">
    <property type="entry name" value="Ribonuclease H-like superfamily/Ribonuclease H"/>
    <property type="match status" value="1"/>
</dbReference>
<evidence type="ECO:0000259" key="1">
    <source>
        <dbReference type="PROSITE" id="PS50994"/>
    </source>
</evidence>
<dbReference type="InterPro" id="IPR001584">
    <property type="entry name" value="Integrase_cat-core"/>
</dbReference>
<dbReference type="InterPro" id="IPR036397">
    <property type="entry name" value="RNaseH_sf"/>
</dbReference>
<proteinExistence type="predicted"/>
<dbReference type="SUPFAM" id="SSF53098">
    <property type="entry name" value="Ribonuclease H-like"/>
    <property type="match status" value="1"/>
</dbReference>
<dbReference type="PANTHER" id="PTHR37984">
    <property type="entry name" value="PROTEIN CBG26694"/>
    <property type="match status" value="1"/>
</dbReference>
<evidence type="ECO:0000313" key="2">
    <source>
        <dbReference type="Proteomes" id="UP000515151"/>
    </source>
</evidence>
<feature type="domain" description="Integrase catalytic" evidence="1">
    <location>
        <begin position="1"/>
        <end position="110"/>
    </location>
</feature>
<dbReference type="InterPro" id="IPR050951">
    <property type="entry name" value="Retrovirus_Pol_polyprotein"/>
</dbReference>
<protein>
    <submittedName>
        <fullName evidence="3">Uncharacterized protein LOC116205643</fullName>
    </submittedName>
</protein>
<keyword evidence="2" id="KW-1185">Reference proteome</keyword>
<dbReference type="PROSITE" id="PS50994">
    <property type="entry name" value="INTEGRASE"/>
    <property type="match status" value="1"/>
</dbReference>
<sequence length="184" mass="20786">MPYTLIFENGTQFDSMAFKEFCKALNIEQKFSTVAHPPSNGQTDVSNRTLLRELRCDKGQETLLFGIKVSNIVERESIINTYVFNIDGEYAHHHFAICITNPINDVVREDGEPQQLSSDFGVAQVDHFSNILVRGKFKTLPYSLNICCDIFASRAYGAAWNCTINSLKGLGSLIPFTLEIHHFF</sequence>
<organism evidence="2 3">
    <name type="scientific">Punica granatum</name>
    <name type="common">Pomegranate</name>
    <dbReference type="NCBI Taxonomy" id="22663"/>
    <lineage>
        <taxon>Eukaryota</taxon>
        <taxon>Viridiplantae</taxon>
        <taxon>Streptophyta</taxon>
        <taxon>Embryophyta</taxon>
        <taxon>Tracheophyta</taxon>
        <taxon>Spermatophyta</taxon>
        <taxon>Magnoliopsida</taxon>
        <taxon>eudicotyledons</taxon>
        <taxon>Gunneridae</taxon>
        <taxon>Pentapetalae</taxon>
        <taxon>rosids</taxon>
        <taxon>malvids</taxon>
        <taxon>Myrtales</taxon>
        <taxon>Lythraceae</taxon>
        <taxon>Punica</taxon>
    </lineage>
</organism>
<dbReference type="GeneID" id="116205643"/>
<gene>
    <name evidence="3" type="primary">LOC116205643</name>
</gene>